<reference evidence="4 5" key="1">
    <citation type="submission" date="2024-08" db="EMBL/GenBank/DDBJ databases">
        <authorList>
            <person name="Ishaq N."/>
        </authorList>
    </citation>
    <scope>NUCLEOTIDE SEQUENCE [LARGE SCALE GENOMIC DNA]</scope>
    <source>
        <strain evidence="4 5">DSM 18651</strain>
    </source>
</reference>
<dbReference type="SUPFAM" id="SSF53474">
    <property type="entry name" value="alpha/beta-Hydrolases"/>
    <property type="match status" value="1"/>
</dbReference>
<dbReference type="RefSeq" id="WP_371837634.1">
    <property type="nucleotide sequence ID" value="NZ_JBGMEK010000004.1"/>
</dbReference>
<name>A0ABV4NV81_9GAMM</name>
<dbReference type="SUPFAM" id="SSF82171">
    <property type="entry name" value="DPP6 N-terminal domain-like"/>
    <property type="match status" value="1"/>
</dbReference>
<keyword evidence="5" id="KW-1185">Reference proteome</keyword>
<evidence type="ECO:0000256" key="1">
    <source>
        <dbReference type="ARBA" id="ARBA00022801"/>
    </source>
</evidence>
<dbReference type="Proteomes" id="UP001569428">
    <property type="component" value="Unassembled WGS sequence"/>
</dbReference>
<dbReference type="Pfam" id="PF00326">
    <property type="entry name" value="Peptidase_S9"/>
    <property type="match status" value="1"/>
</dbReference>
<comment type="caution">
    <text evidence="4">The sequence shown here is derived from an EMBL/GenBank/DDBJ whole genome shotgun (WGS) entry which is preliminary data.</text>
</comment>
<feature type="domain" description="Peptidase S9 prolyl oligopeptidase catalytic" evidence="3">
    <location>
        <begin position="430"/>
        <end position="640"/>
    </location>
</feature>
<evidence type="ECO:0000313" key="4">
    <source>
        <dbReference type="EMBL" id="MFA0810023.1"/>
    </source>
</evidence>
<dbReference type="InterPro" id="IPR029058">
    <property type="entry name" value="AB_hydrolase_fold"/>
</dbReference>
<dbReference type="EC" id="3.4.-.-" evidence="4"/>
<evidence type="ECO:0000256" key="2">
    <source>
        <dbReference type="SAM" id="SignalP"/>
    </source>
</evidence>
<accession>A0ABV4NV81</accession>
<keyword evidence="2" id="KW-0732">Signal</keyword>
<feature type="chain" id="PRO_5047105260" evidence="2">
    <location>
        <begin position="19"/>
        <end position="652"/>
    </location>
</feature>
<organism evidence="4 5">
    <name type="scientific">Microbulbifer epialgicus</name>
    <dbReference type="NCBI Taxonomy" id="393907"/>
    <lineage>
        <taxon>Bacteria</taxon>
        <taxon>Pseudomonadati</taxon>
        <taxon>Pseudomonadota</taxon>
        <taxon>Gammaproteobacteria</taxon>
        <taxon>Cellvibrionales</taxon>
        <taxon>Microbulbiferaceae</taxon>
        <taxon>Microbulbifer</taxon>
    </lineage>
</organism>
<sequence length="652" mass="74169">MHKLIVFLVFFWTSQAFGTQVPLSDLVRHRNIQEIKISPAGTHIAVKRLHKGKRVLVFMSLNPLDITGVLNLWGDMEVGNFYWANDERVVAEIWSRRGALESPVSYGNLWAINYDGKRGKNIFGYLAGERQLGTRIPKAKSTNAHATIIDPLPHKKNEILVSTTPWVRDRETAGEVLRINIYSGVKKKVAGLPQASGRAYTDRRGNLSFATGTDKNNNYQLYKKAEDGWTRIEDKTLAQGRPVGIDHDNNEFYFVIDRPQKTEQLVKLNPETNNLTNVFSHEITDINGIIYSPDKKPIGVYLHPTYPTEHFFDEGNGFAAYFRGIKKAFEGYRVRFTSFTSDGTKGILEVYGDRLPGDYFLVDIKTKKIDFIASSSKWLDPLELNPMLADFFISEDEFRIGTYLTFPKNSKEKLPMVVIPHGGPHSRDYWKYNQKAQILSQNGYLVLQVNFRGSTGYGDHFYTAGEREWGGKIQKDIADAVHWAIEKGYADPERVCIYGASFGGYSALMNPIRYPGLYKCAAGYVGVYNLEMMYKKGDIKRRDRGLAYLKRELSKDKNFLKENSPIHNTDKLNIPLFIIHGRLDERAPIEHAEELLEKLEKEGKPAKSLIVANEGHGFYSEENNMRLYTELLAFLDKHIGVGSVEKQPAVNQ</sequence>
<evidence type="ECO:0000259" key="3">
    <source>
        <dbReference type="Pfam" id="PF00326"/>
    </source>
</evidence>
<dbReference type="InterPro" id="IPR001375">
    <property type="entry name" value="Peptidase_S9_cat"/>
</dbReference>
<protein>
    <submittedName>
        <fullName evidence="4">Alpha/beta hydrolase family protein</fullName>
        <ecNumber evidence="4">3.4.-.-</ecNumber>
    </submittedName>
</protein>
<dbReference type="GO" id="GO:0016787">
    <property type="term" value="F:hydrolase activity"/>
    <property type="evidence" value="ECO:0007669"/>
    <property type="project" value="UniProtKB-KW"/>
</dbReference>
<gene>
    <name evidence="4" type="ORF">ACCI49_03740</name>
</gene>
<dbReference type="PANTHER" id="PTHR42776">
    <property type="entry name" value="SERINE PEPTIDASE S9 FAMILY MEMBER"/>
    <property type="match status" value="1"/>
</dbReference>
<keyword evidence="1 4" id="KW-0378">Hydrolase</keyword>
<dbReference type="PANTHER" id="PTHR42776:SF27">
    <property type="entry name" value="DIPEPTIDYL PEPTIDASE FAMILY MEMBER 6"/>
    <property type="match status" value="1"/>
</dbReference>
<evidence type="ECO:0000313" key="5">
    <source>
        <dbReference type="Proteomes" id="UP001569428"/>
    </source>
</evidence>
<feature type="signal peptide" evidence="2">
    <location>
        <begin position="1"/>
        <end position="18"/>
    </location>
</feature>
<dbReference type="EMBL" id="JBGMEK010000004">
    <property type="protein sequence ID" value="MFA0810023.1"/>
    <property type="molecule type" value="Genomic_DNA"/>
</dbReference>
<proteinExistence type="predicted"/>
<dbReference type="Gene3D" id="3.40.50.1820">
    <property type="entry name" value="alpha/beta hydrolase"/>
    <property type="match status" value="1"/>
</dbReference>